<organism evidence="2 3">
    <name type="scientific">Exilibacterium tricleocarpae</name>
    <dbReference type="NCBI Taxonomy" id="2591008"/>
    <lineage>
        <taxon>Bacteria</taxon>
        <taxon>Pseudomonadati</taxon>
        <taxon>Pseudomonadota</taxon>
        <taxon>Gammaproteobacteria</taxon>
        <taxon>Cellvibrionales</taxon>
        <taxon>Cellvibrionaceae</taxon>
        <taxon>Exilibacterium</taxon>
    </lineage>
</organism>
<keyword evidence="3" id="KW-1185">Reference proteome</keyword>
<dbReference type="EMBL" id="VHSG01000026">
    <property type="protein sequence ID" value="TQV69892.1"/>
    <property type="molecule type" value="Genomic_DNA"/>
</dbReference>
<feature type="chain" id="PRO_5021885081" evidence="1">
    <location>
        <begin position="23"/>
        <end position="602"/>
    </location>
</feature>
<sequence length="602" mass="68588">MGKLAKPLCCFLLCITAATASADLSRLATEVAAIKSGNAFKHPDERLTALLDLVYDYQMTEFPEQATRHGYPGQNHRWTDYSLAAIERRQREVRELLALLERIPMAQLSPAAQLDYQLLQNELEMNVAAQAFPDHLLPLNQMGGVQQLVAQVLGYTAPQSERDYEDMLSRLQRVPELVDQHLALLRRGLQEGITPPKITLRDVPQQVRNLLVKEPLNSPLLAAFKQYPQGMSARQQRQLTEKARRAFAEQVTPAYEKLLQFLEDEYLPGAREPVGLSALPNGTRWYAHRAARSTTTELTPQQIHAKGLQEVKRIRRAMDEIIKQTGFRGDFAAFARFLRTDPQFYYDSKEELLRSYRDISKRADPELVKLFGVLPRLPYGVEPIPAYAEKSQTTAYYRPGSPEAGRAGVFFANTYNLKSRPKWEMEALSLHEAVPGHHLQIALAQEQQGMHPWRRQLLHITAYVEGWGLYSESLGEDMGFYRDPYSKFGQLTYEMWRAIRLVVDTGMHQLGWSRQRAIDFFIANSAKTEHDIAVEIDRYIVWPGQALAYKIGELKIKELREYAQGELGEAFDIRAFHDLVLESGPVPLSILEARVRAWVASG</sequence>
<dbReference type="OrthoDB" id="9769898at2"/>
<protein>
    <submittedName>
        <fullName evidence="2">DUF885 domain-containing protein</fullName>
    </submittedName>
</protein>
<dbReference type="PANTHER" id="PTHR33361:SF2">
    <property type="entry name" value="DUF885 DOMAIN-CONTAINING PROTEIN"/>
    <property type="match status" value="1"/>
</dbReference>
<dbReference type="Pfam" id="PF05960">
    <property type="entry name" value="DUF885"/>
    <property type="match status" value="1"/>
</dbReference>
<dbReference type="Proteomes" id="UP000319732">
    <property type="component" value="Unassembled WGS sequence"/>
</dbReference>
<proteinExistence type="predicted"/>
<accession>A0A545SY51</accession>
<comment type="caution">
    <text evidence="2">The sequence shown here is derived from an EMBL/GenBank/DDBJ whole genome shotgun (WGS) entry which is preliminary data.</text>
</comment>
<dbReference type="InterPro" id="IPR010281">
    <property type="entry name" value="DUF885"/>
</dbReference>
<reference evidence="2 3" key="1">
    <citation type="submission" date="2019-06" db="EMBL/GenBank/DDBJ databases">
        <title>Whole genome sequence for Cellvibrionaceae sp. R142.</title>
        <authorList>
            <person name="Wang G."/>
        </authorList>
    </citation>
    <scope>NUCLEOTIDE SEQUENCE [LARGE SCALE GENOMIC DNA]</scope>
    <source>
        <strain evidence="2 3">R142</strain>
    </source>
</reference>
<evidence type="ECO:0000313" key="2">
    <source>
        <dbReference type="EMBL" id="TQV69892.1"/>
    </source>
</evidence>
<dbReference type="PANTHER" id="PTHR33361">
    <property type="entry name" value="GLR0591 PROTEIN"/>
    <property type="match status" value="1"/>
</dbReference>
<evidence type="ECO:0000256" key="1">
    <source>
        <dbReference type="SAM" id="SignalP"/>
    </source>
</evidence>
<evidence type="ECO:0000313" key="3">
    <source>
        <dbReference type="Proteomes" id="UP000319732"/>
    </source>
</evidence>
<dbReference type="RefSeq" id="WP_142929170.1">
    <property type="nucleotide sequence ID" value="NZ_ML660104.1"/>
</dbReference>
<keyword evidence="1" id="KW-0732">Signal</keyword>
<gene>
    <name evidence="2" type="ORF">FKG94_22325</name>
</gene>
<name>A0A545SY51_9GAMM</name>
<feature type="signal peptide" evidence="1">
    <location>
        <begin position="1"/>
        <end position="22"/>
    </location>
</feature>
<dbReference type="AlphaFoldDB" id="A0A545SY51"/>